<dbReference type="EMBL" id="SNZB01000002">
    <property type="protein sequence ID" value="TDR22578.1"/>
    <property type="molecule type" value="Genomic_DNA"/>
</dbReference>
<evidence type="ECO:0000313" key="1">
    <source>
        <dbReference type="EMBL" id="TDR22578.1"/>
    </source>
</evidence>
<sequence length="104" mass="11764">MQIQVNTDHHVKGGDLLKQHVEDLLNGSLNNFKDEVTRIEVYVADENSHKGGDDDLRCTMEARIRGLKPIAVTHHAENIHAAIDGATDRMVRSVRKTVEKRREV</sequence>
<evidence type="ECO:0000313" key="2">
    <source>
        <dbReference type="Proteomes" id="UP000295724"/>
    </source>
</evidence>
<protein>
    <submittedName>
        <fullName evidence="1">Ribosomal subunit interface protein</fullName>
    </submittedName>
</protein>
<dbReference type="OrthoDB" id="121633at2"/>
<dbReference type="InterPro" id="IPR003489">
    <property type="entry name" value="RHF/RaiA"/>
</dbReference>
<dbReference type="RefSeq" id="WP_099019211.1">
    <property type="nucleotide sequence ID" value="NZ_NIHB01000002.1"/>
</dbReference>
<gene>
    <name evidence="1" type="ORF">C8D91_1069</name>
</gene>
<dbReference type="InterPro" id="IPR036567">
    <property type="entry name" value="RHF-like"/>
</dbReference>
<comment type="caution">
    <text evidence="1">The sequence shown here is derived from an EMBL/GenBank/DDBJ whole genome shotgun (WGS) entry which is preliminary data.</text>
</comment>
<dbReference type="AlphaFoldDB" id="A0A4R6Y0X0"/>
<proteinExistence type="predicted"/>
<dbReference type="Gene3D" id="3.30.160.100">
    <property type="entry name" value="Ribosome hibernation promotion factor-like"/>
    <property type="match status" value="1"/>
</dbReference>
<accession>A0A4R6Y0X0</accession>
<dbReference type="Proteomes" id="UP000295724">
    <property type="component" value="Unassembled WGS sequence"/>
</dbReference>
<reference evidence="1 2" key="1">
    <citation type="submission" date="2019-03" db="EMBL/GenBank/DDBJ databases">
        <title>Genomic Encyclopedia of Type Strains, Phase IV (KMG-IV): sequencing the most valuable type-strain genomes for metagenomic binning, comparative biology and taxonomic classification.</title>
        <authorList>
            <person name="Goeker M."/>
        </authorList>
    </citation>
    <scope>NUCLEOTIDE SEQUENCE [LARGE SCALE GENOMIC DNA]</scope>
    <source>
        <strain evidence="1 2">DSM 25488</strain>
    </source>
</reference>
<keyword evidence="2" id="KW-1185">Reference proteome</keyword>
<dbReference type="Pfam" id="PF02482">
    <property type="entry name" value="Ribosomal_S30AE"/>
    <property type="match status" value="1"/>
</dbReference>
<organism evidence="1 2">
    <name type="scientific">Marinicella litoralis</name>
    <dbReference type="NCBI Taxonomy" id="644220"/>
    <lineage>
        <taxon>Bacteria</taxon>
        <taxon>Pseudomonadati</taxon>
        <taxon>Pseudomonadota</taxon>
        <taxon>Gammaproteobacteria</taxon>
        <taxon>Lysobacterales</taxon>
        <taxon>Marinicellaceae</taxon>
        <taxon>Marinicella</taxon>
    </lineage>
</organism>
<name>A0A4R6Y0X0_9GAMM</name>
<dbReference type="SUPFAM" id="SSF69754">
    <property type="entry name" value="Ribosome binding protein Y (YfiA homologue)"/>
    <property type="match status" value="1"/>
</dbReference>